<gene>
    <name evidence="2" type="ORF">E7746_00960</name>
</gene>
<protein>
    <submittedName>
        <fullName evidence="2">ATP-binding protein</fullName>
    </submittedName>
</protein>
<evidence type="ECO:0000259" key="1">
    <source>
        <dbReference type="Pfam" id="PF04326"/>
    </source>
</evidence>
<organism evidence="2 3">
    <name type="scientific">Muribaculum gordoncarteri</name>
    <dbReference type="NCBI Taxonomy" id="2530390"/>
    <lineage>
        <taxon>Bacteria</taxon>
        <taxon>Pseudomonadati</taxon>
        <taxon>Bacteroidota</taxon>
        <taxon>Bacteroidia</taxon>
        <taxon>Bacteroidales</taxon>
        <taxon>Muribaculaceae</taxon>
        <taxon>Muribaculum</taxon>
    </lineage>
</organism>
<sequence>MKDIKAIKGKYYIHSLISEGEHEHQDFKFAITDAAKIAHSISAFANNDGGRLLIGVKDNGNIAGVRNEEDIYVIEQAAQMYCHPPQDVKMTAFSVEGGAMVLRAEIMRAERRPVFARDIDGKFRAYYRVKDENIVAPAIMVRAWQRKQADDGCIFSLSDAETALLRYLDEWGMTTVDDYMHGAHISRETAEEIIVRLCAMDVLEFVYTGSEFKVVRAE</sequence>
<proteinExistence type="predicted"/>
<dbReference type="PANTHER" id="PTHR30595">
    <property type="entry name" value="GLPR-RELATED TRANSCRIPTIONAL REPRESSOR"/>
    <property type="match status" value="1"/>
</dbReference>
<dbReference type="GO" id="GO:0005524">
    <property type="term" value="F:ATP binding"/>
    <property type="evidence" value="ECO:0007669"/>
    <property type="project" value="UniProtKB-KW"/>
</dbReference>
<dbReference type="InterPro" id="IPR007421">
    <property type="entry name" value="Schlafen_AlbA_2_dom"/>
</dbReference>
<dbReference type="RefSeq" id="WP_123395199.1">
    <property type="nucleotide sequence ID" value="NZ_CANQMU010000005.1"/>
</dbReference>
<dbReference type="PANTHER" id="PTHR30595:SF6">
    <property type="entry name" value="SCHLAFEN ALBA-2 DOMAIN-CONTAINING PROTEIN"/>
    <property type="match status" value="1"/>
</dbReference>
<keyword evidence="2" id="KW-0067">ATP-binding</keyword>
<dbReference type="KEGG" id="mgod:E7746_00960"/>
<feature type="domain" description="Schlafen AlbA-2" evidence="1">
    <location>
        <begin position="21"/>
        <end position="134"/>
    </location>
</feature>
<keyword evidence="2" id="KW-0547">Nucleotide-binding</keyword>
<evidence type="ECO:0000313" key="2">
    <source>
        <dbReference type="EMBL" id="QCD34550.1"/>
    </source>
</evidence>
<name>A0A4P7VAU8_9BACT</name>
<dbReference type="InterPro" id="IPR038461">
    <property type="entry name" value="Schlafen_AlbA_2_dom_sf"/>
</dbReference>
<reference evidence="2 3" key="1">
    <citation type="submission" date="2019-02" db="EMBL/GenBank/DDBJ databases">
        <title>Isolation and identification of novel species under the genus Muribaculum.</title>
        <authorList>
            <person name="Miyake S."/>
            <person name="Ding Y."/>
            <person name="Low A."/>
            <person name="Soh M."/>
            <person name="Seedorf H."/>
        </authorList>
    </citation>
    <scope>NUCLEOTIDE SEQUENCE [LARGE SCALE GENOMIC DNA]</scope>
    <source>
        <strain evidence="2 3">TLL-A4</strain>
    </source>
</reference>
<dbReference type="Proteomes" id="UP000297031">
    <property type="component" value="Chromosome"/>
</dbReference>
<dbReference type="EMBL" id="CP039393">
    <property type="protein sequence ID" value="QCD34550.1"/>
    <property type="molecule type" value="Genomic_DNA"/>
</dbReference>
<dbReference type="Pfam" id="PF04326">
    <property type="entry name" value="SLFN_AlbA_2"/>
    <property type="match status" value="1"/>
</dbReference>
<evidence type="ECO:0000313" key="3">
    <source>
        <dbReference type="Proteomes" id="UP000297031"/>
    </source>
</evidence>
<dbReference type="Gene3D" id="3.30.950.30">
    <property type="entry name" value="Schlafen, AAA domain"/>
    <property type="match status" value="1"/>
</dbReference>
<dbReference type="AlphaFoldDB" id="A0A4P7VAU8"/>
<accession>A0A4P7VAU8</accession>
<dbReference type="OrthoDB" id="9810282at2"/>
<keyword evidence="3" id="KW-1185">Reference proteome</keyword>